<dbReference type="NCBIfam" id="TIGR02570">
    <property type="entry name" value="cas7_GSU0053"/>
    <property type="match status" value="1"/>
</dbReference>
<dbReference type="EMBL" id="LT576035">
    <property type="protein sequence ID" value="SBN39440.1"/>
    <property type="molecule type" value="Genomic_DNA"/>
</dbReference>
<feature type="compositionally biased region" description="Pro residues" evidence="1">
    <location>
        <begin position="355"/>
        <end position="370"/>
    </location>
</feature>
<reference evidence="2" key="1">
    <citation type="submission" date="2016-05" db="EMBL/GenBank/DDBJ databases">
        <authorList>
            <person name="Lavstsen T."/>
            <person name="Jespersen J.S."/>
        </authorList>
    </citation>
    <scope>NUCLEOTIDE SEQUENCE</scope>
    <source>
        <strain evidence="2">PFRJS10</strain>
    </source>
</reference>
<dbReference type="InterPro" id="IPR019089">
    <property type="entry name" value="Cas_GSU0054"/>
</dbReference>
<gene>
    <name evidence="2" type="ORF">PFR_JS10_1797</name>
</gene>
<dbReference type="AlphaFoldDB" id="A0A2C7AU00"/>
<feature type="region of interest" description="Disordered" evidence="1">
    <location>
        <begin position="189"/>
        <end position="208"/>
    </location>
</feature>
<name>A0A2C7AU00_9ACTN</name>
<evidence type="ECO:0000313" key="2">
    <source>
        <dbReference type="EMBL" id="SBN39440.1"/>
    </source>
</evidence>
<feature type="region of interest" description="Disordered" evidence="1">
    <location>
        <begin position="346"/>
        <end position="397"/>
    </location>
</feature>
<accession>A0A2C7AU00</accession>
<proteinExistence type="predicted"/>
<dbReference type="InterPro" id="IPR013403">
    <property type="entry name" value="CRISPR-assoc_prot_Csb1/Cas7u"/>
</dbReference>
<evidence type="ECO:0000256" key="1">
    <source>
        <dbReference type="SAM" id="MobiDB-lite"/>
    </source>
</evidence>
<organism evidence="2">
    <name type="scientific">Propionibacterium freudenreichii</name>
    <dbReference type="NCBI Taxonomy" id="1744"/>
    <lineage>
        <taxon>Bacteria</taxon>
        <taxon>Bacillati</taxon>
        <taxon>Actinomycetota</taxon>
        <taxon>Actinomycetes</taxon>
        <taxon>Propionibacteriales</taxon>
        <taxon>Propionibacteriaceae</taxon>
        <taxon>Propionibacterium</taxon>
    </lineage>
</organism>
<dbReference type="Pfam" id="PF09617">
    <property type="entry name" value="Cas_GSU0053"/>
    <property type="match status" value="1"/>
</dbReference>
<feature type="region of interest" description="Disordered" evidence="1">
    <location>
        <begin position="604"/>
        <end position="624"/>
    </location>
</feature>
<sequence>MTDLTYSDLEAACSAGGASVLSSVTELAPAAGPQAGIAPARYVQGRDGTYAYETRFIDGEPSSVVVVDSKASQLNRVEDAISLAIEEGDASLSRMPSIRVDYETLSATDYQLPHRFSDGHIRFGTVDGEVTTKHPAYVAARNASPANARALLELSPVSLAFGAWDSTRKAHQARFRSCLVGEIIGQLADQTEAGRKPPRRGSARKDDIAPSVQLNEKDMLTLLATQEDEMSPTTVDKITKDAKKAKNKPTSASVLGLGAIPRASMASASSRAGASSAPMCCRSAPCASCVSAPTMRAMSPAAHSWRPCRCMASPCLTRSSNCAPIAIWWKPATRWSRSMADVAPTRNSSHWCPRSPGPSWPLPSNAPSPRPGSAGTGRCSRSPATRSSLPVPRPMRMRTDMSPLTIRAVFPLGVFQGHRADGSPDRLPDTARLFSALVNAAGQGSEAIAVKGRLEPSSESTAALSWLEKHPPTMIRIPNHVPVSPDRRPDAYRKTGTVQGPKKSPAMRIGARQISTGTAIDDCVGWFWADAPSEVQETVGRLCADVSCLGEDDSPVILTPDQFVPTHELVASTQQLRPTGLAVRTPGPGRLDELIRAHHEAFPPKMPSAAQDSPSFSEMPRGSRVPTEGLRVLRYKSPTPPPADSPWPLAMLLPLSAHIALEDGLTWCVAMHRMLISRLGDGAPAIVTGHYARGASQPANRVAVQYLPPTLLSHRAESGDFPHGAIALLLPASIAAEDRGEIVRALNSPRLGLWSSAGRVTLGTPLRIDASQFWPTPQPGWRRQWRTLDGMVPETRRQPRHELLGAWGFPQSALLSVGHVFREELALTRANTYWETVSVVTDRGVQILGTHLIPDSEVSRYVHKVPRSIGVVQPYSAQLDLADLVNDRALLALGQARHLGGGLLVPMDSPEVS</sequence>
<protein>
    <submittedName>
        <fullName evidence="2">Uncharacterized protein</fullName>
    </submittedName>
</protein>
<dbReference type="NCBIfam" id="TIGR02165">
    <property type="entry name" value="cas5_6_GSU0054"/>
    <property type="match status" value="1"/>
</dbReference>